<comment type="subcellular location">
    <subcellularLocation>
        <location evidence="13">Cytoplasm</location>
    </subcellularLocation>
</comment>
<sequence length="267" mass="28633">MTKIGIFGSNGRMGRALIEAAQDNSDVQLTHALVRDGSAFTGMDVGEVAGIGKLGLVTSTAQQGTELADVYIDFTLPDASIQNLHWCVENKKPIVIGTTGFSKAQLAEIDKASSQIPVVFAANMSVGVNLLMKLLETTAKVMGEYTDIEIWEAHHRFKKDAPSGTALALGQVIADTLGRDLEKSAIYGREGDTGERDPNTIGFATIRAGDIVGEHTAMFADIGERIEITHKASSRLTFAKGAVRAAHWLANKEVAKYDMQDVLGLKD</sequence>
<accession>A0A0J8JLT7</accession>
<dbReference type="EC" id="1.17.1.8" evidence="10 13"/>
<feature type="binding site" evidence="13">
    <location>
        <begin position="8"/>
        <end position="13"/>
    </location>
    <ligand>
        <name>NAD(+)</name>
        <dbReference type="ChEBI" id="CHEBI:57540"/>
    </ligand>
</feature>
<dbReference type="STRING" id="1513271.XM47_09210"/>
<evidence type="ECO:0000256" key="5">
    <source>
        <dbReference type="ARBA" id="ARBA00022915"/>
    </source>
</evidence>
<dbReference type="InterPro" id="IPR022664">
    <property type="entry name" value="DapB_N_CS"/>
</dbReference>
<feature type="domain" description="Dihydrodipicolinate reductase N-terminal" evidence="14">
    <location>
        <begin position="3"/>
        <end position="124"/>
    </location>
</feature>
<evidence type="ECO:0000313" key="17">
    <source>
        <dbReference type="Proteomes" id="UP000037600"/>
    </source>
</evidence>
<evidence type="ECO:0000313" key="16">
    <source>
        <dbReference type="EMBL" id="KMT65516.1"/>
    </source>
</evidence>
<evidence type="ECO:0000256" key="7">
    <source>
        <dbReference type="ARBA" id="ARBA00023027"/>
    </source>
</evidence>
<comment type="catalytic activity">
    <reaction evidence="12 13">
        <text>(S)-2,3,4,5-tetrahydrodipicolinate + NAD(+) + H2O = (2S,4S)-4-hydroxy-2,3,4,5-tetrahydrodipicolinate + NADH + H(+)</text>
        <dbReference type="Rhea" id="RHEA:35323"/>
        <dbReference type="ChEBI" id="CHEBI:15377"/>
        <dbReference type="ChEBI" id="CHEBI:15378"/>
        <dbReference type="ChEBI" id="CHEBI:16845"/>
        <dbReference type="ChEBI" id="CHEBI:57540"/>
        <dbReference type="ChEBI" id="CHEBI:57945"/>
        <dbReference type="ChEBI" id="CHEBI:67139"/>
        <dbReference type="EC" id="1.17.1.8"/>
    </reaction>
</comment>
<evidence type="ECO:0000259" key="15">
    <source>
        <dbReference type="Pfam" id="PF05173"/>
    </source>
</evidence>
<dbReference type="CDD" id="cd02274">
    <property type="entry name" value="DHDPR_N"/>
    <property type="match status" value="1"/>
</dbReference>
<keyword evidence="4 13" id="KW-0521">NADP</keyword>
<feature type="binding site" evidence="13">
    <location>
        <position position="155"/>
    </location>
    <ligand>
        <name>(S)-2,3,4,5-tetrahydrodipicolinate</name>
        <dbReference type="ChEBI" id="CHEBI:16845"/>
    </ligand>
</feature>
<keyword evidence="3 13" id="KW-0028">Amino-acid biosynthesis</keyword>
<feature type="binding site" evidence="13">
    <location>
        <begin position="97"/>
        <end position="99"/>
    </location>
    <ligand>
        <name>NAD(+)</name>
        <dbReference type="ChEBI" id="CHEBI:57540"/>
    </ligand>
</feature>
<dbReference type="EMBL" id="LAZL01000011">
    <property type="protein sequence ID" value="KMT65516.1"/>
    <property type="molecule type" value="Genomic_DNA"/>
</dbReference>
<evidence type="ECO:0000256" key="9">
    <source>
        <dbReference type="ARBA" id="ARBA00037922"/>
    </source>
</evidence>
<evidence type="ECO:0000256" key="12">
    <source>
        <dbReference type="ARBA" id="ARBA00049396"/>
    </source>
</evidence>
<keyword evidence="6 13" id="KW-0560">Oxidoreductase</keyword>
<dbReference type="SUPFAM" id="SSF55347">
    <property type="entry name" value="Glyceraldehyde-3-phosphate dehydrogenase-like, C-terminal domain"/>
    <property type="match status" value="1"/>
</dbReference>
<comment type="caution">
    <text evidence="13">Was originally thought to be a dihydrodipicolinate reductase (DHDPR), catalyzing the conversion of dihydrodipicolinate to tetrahydrodipicolinate. However, it was shown in E.coli that the substrate of the enzymatic reaction is not dihydrodipicolinate (DHDP) but in fact (2S,4S)-4-hydroxy-2,3,4,5-tetrahydrodipicolinic acid (HTPA), the product released by the DapA-catalyzed reaction.</text>
</comment>
<keyword evidence="2 13" id="KW-0963">Cytoplasm</keyword>
<dbReference type="GO" id="GO:0005829">
    <property type="term" value="C:cytosol"/>
    <property type="evidence" value="ECO:0007669"/>
    <property type="project" value="TreeGrafter"/>
</dbReference>
<dbReference type="PANTHER" id="PTHR20836:SF0">
    <property type="entry name" value="4-HYDROXY-TETRAHYDRODIPICOLINATE REDUCTASE 1, CHLOROPLASTIC-RELATED"/>
    <property type="match status" value="1"/>
</dbReference>
<dbReference type="PATRIC" id="fig|1513271.3.peg.1874"/>
<feature type="active site" description="Proton donor/acceptor" evidence="13">
    <location>
        <position position="154"/>
    </location>
</feature>
<feature type="active site" description="Proton donor" evidence="13">
    <location>
        <position position="158"/>
    </location>
</feature>
<dbReference type="Proteomes" id="UP000037600">
    <property type="component" value="Unassembled WGS sequence"/>
</dbReference>
<dbReference type="InterPro" id="IPR000846">
    <property type="entry name" value="DapB_N"/>
</dbReference>
<keyword evidence="17" id="KW-1185">Reference proteome</keyword>
<dbReference type="Gene3D" id="3.30.360.10">
    <property type="entry name" value="Dihydrodipicolinate Reductase, domain 2"/>
    <property type="match status" value="1"/>
</dbReference>
<protein>
    <recommendedName>
        <fullName evidence="10 13">4-hydroxy-tetrahydrodipicolinate reductase</fullName>
        <shortName evidence="13">HTPA reductase</shortName>
        <ecNumber evidence="10 13">1.17.1.8</ecNumber>
    </recommendedName>
</protein>
<feature type="binding site" evidence="13">
    <location>
        <begin position="164"/>
        <end position="165"/>
    </location>
    <ligand>
        <name>(S)-2,3,4,5-tetrahydrodipicolinate</name>
        <dbReference type="ChEBI" id="CHEBI:16845"/>
    </ligand>
</feature>
<dbReference type="GO" id="GO:0009089">
    <property type="term" value="P:lysine biosynthetic process via diaminopimelate"/>
    <property type="evidence" value="ECO:0007669"/>
    <property type="project" value="UniProtKB-UniRule"/>
</dbReference>
<evidence type="ECO:0000259" key="14">
    <source>
        <dbReference type="Pfam" id="PF01113"/>
    </source>
</evidence>
<evidence type="ECO:0000256" key="13">
    <source>
        <dbReference type="HAMAP-Rule" id="MF_00102"/>
    </source>
</evidence>
<dbReference type="PIRSF" id="PIRSF000161">
    <property type="entry name" value="DHPR"/>
    <property type="match status" value="1"/>
</dbReference>
<comment type="catalytic activity">
    <reaction evidence="11 13">
        <text>(S)-2,3,4,5-tetrahydrodipicolinate + NADP(+) + H2O = (2S,4S)-4-hydroxy-2,3,4,5-tetrahydrodipicolinate + NADPH + H(+)</text>
        <dbReference type="Rhea" id="RHEA:35331"/>
        <dbReference type="ChEBI" id="CHEBI:15377"/>
        <dbReference type="ChEBI" id="CHEBI:15378"/>
        <dbReference type="ChEBI" id="CHEBI:16845"/>
        <dbReference type="ChEBI" id="CHEBI:57783"/>
        <dbReference type="ChEBI" id="CHEBI:58349"/>
        <dbReference type="ChEBI" id="CHEBI:67139"/>
        <dbReference type="EC" id="1.17.1.8"/>
    </reaction>
</comment>
<comment type="caution">
    <text evidence="16">The sequence shown here is derived from an EMBL/GenBank/DDBJ whole genome shotgun (WGS) entry which is preliminary data.</text>
</comment>
<dbReference type="GO" id="GO:0051287">
    <property type="term" value="F:NAD binding"/>
    <property type="evidence" value="ECO:0007669"/>
    <property type="project" value="UniProtKB-UniRule"/>
</dbReference>
<dbReference type="Pfam" id="PF01113">
    <property type="entry name" value="DapB_N"/>
    <property type="match status" value="1"/>
</dbReference>
<evidence type="ECO:0000256" key="2">
    <source>
        <dbReference type="ARBA" id="ARBA00022490"/>
    </source>
</evidence>
<dbReference type="InterPro" id="IPR036291">
    <property type="entry name" value="NAD(P)-bd_dom_sf"/>
</dbReference>
<proteinExistence type="inferred from homology"/>
<evidence type="ECO:0000256" key="10">
    <source>
        <dbReference type="ARBA" id="ARBA00038983"/>
    </source>
</evidence>
<dbReference type="Pfam" id="PF05173">
    <property type="entry name" value="DapB_C"/>
    <property type="match status" value="1"/>
</dbReference>
<comment type="caution">
    <text evidence="13">Lacks conserved residue(s) required for the propagation of feature annotation.</text>
</comment>
<keyword evidence="5 13" id="KW-0220">Diaminopimelate biosynthesis</keyword>
<dbReference type="Gene3D" id="3.40.50.720">
    <property type="entry name" value="NAD(P)-binding Rossmann-like Domain"/>
    <property type="match status" value="1"/>
</dbReference>
<gene>
    <name evidence="13" type="primary">dapB</name>
    <name evidence="16" type="ORF">XM47_09210</name>
</gene>
<dbReference type="GO" id="GO:0019877">
    <property type="term" value="P:diaminopimelate biosynthetic process"/>
    <property type="evidence" value="ECO:0007669"/>
    <property type="project" value="UniProtKB-UniRule"/>
</dbReference>
<keyword evidence="7 13" id="KW-0520">NAD</keyword>
<dbReference type="GO" id="GO:0016726">
    <property type="term" value="F:oxidoreductase activity, acting on CH or CH2 groups, NAD or NADP as acceptor"/>
    <property type="evidence" value="ECO:0007669"/>
    <property type="project" value="UniProtKB-UniRule"/>
</dbReference>
<feature type="binding site" evidence="13">
    <location>
        <begin position="121"/>
        <end position="124"/>
    </location>
    <ligand>
        <name>NAD(+)</name>
        <dbReference type="ChEBI" id="CHEBI:57540"/>
    </ligand>
</feature>
<feature type="domain" description="Dihydrodipicolinate reductase C-terminal" evidence="15">
    <location>
        <begin position="127"/>
        <end position="263"/>
    </location>
</feature>
<evidence type="ECO:0000256" key="4">
    <source>
        <dbReference type="ARBA" id="ARBA00022857"/>
    </source>
</evidence>
<dbReference type="InterPro" id="IPR022663">
    <property type="entry name" value="DapB_C"/>
</dbReference>
<dbReference type="FunFam" id="3.30.360.10:FF:000004">
    <property type="entry name" value="4-hydroxy-tetrahydrodipicolinate reductase"/>
    <property type="match status" value="1"/>
</dbReference>
<evidence type="ECO:0000256" key="6">
    <source>
        <dbReference type="ARBA" id="ARBA00023002"/>
    </source>
</evidence>
<comment type="similarity">
    <text evidence="1 13">Belongs to the DapB family.</text>
</comment>
<evidence type="ECO:0000256" key="1">
    <source>
        <dbReference type="ARBA" id="ARBA00006642"/>
    </source>
</evidence>
<keyword evidence="8 13" id="KW-0457">Lysine biosynthesis</keyword>
<comment type="pathway">
    <text evidence="9 13">Amino-acid biosynthesis; L-lysine biosynthesis via DAP pathway; (S)-tetrahydrodipicolinate from L-aspartate: step 4/4.</text>
</comment>
<dbReference type="OrthoDB" id="9790352at2"/>
<evidence type="ECO:0000256" key="8">
    <source>
        <dbReference type="ARBA" id="ARBA00023154"/>
    </source>
</evidence>
<dbReference type="SUPFAM" id="SSF51735">
    <property type="entry name" value="NAD(P)-binding Rossmann-fold domains"/>
    <property type="match status" value="1"/>
</dbReference>
<evidence type="ECO:0000256" key="3">
    <source>
        <dbReference type="ARBA" id="ARBA00022605"/>
    </source>
</evidence>
<dbReference type="AlphaFoldDB" id="A0A0J8JLT7"/>
<comment type="subunit">
    <text evidence="13">Homotetramer.</text>
</comment>
<organism evidence="16 17">
    <name type="scientific">Catenovulum maritimum</name>
    <dbReference type="NCBI Taxonomy" id="1513271"/>
    <lineage>
        <taxon>Bacteria</taxon>
        <taxon>Pseudomonadati</taxon>
        <taxon>Pseudomonadota</taxon>
        <taxon>Gammaproteobacteria</taxon>
        <taxon>Alteromonadales</taxon>
        <taxon>Alteromonadaceae</taxon>
        <taxon>Catenovulum</taxon>
    </lineage>
</organism>
<dbReference type="HAMAP" id="MF_00102">
    <property type="entry name" value="DapB"/>
    <property type="match status" value="1"/>
</dbReference>
<reference evidence="16 17" key="1">
    <citation type="submission" date="2015-04" db="EMBL/GenBank/DDBJ databases">
        <title>Draft Genome Sequence of the Novel Agar-Digesting Marine Bacterium Q1.</title>
        <authorList>
            <person name="Li Y."/>
            <person name="Li D."/>
            <person name="Chen G."/>
            <person name="Du Z."/>
        </authorList>
    </citation>
    <scope>NUCLEOTIDE SEQUENCE [LARGE SCALE GENOMIC DNA]</scope>
    <source>
        <strain evidence="16 17">Q1</strain>
    </source>
</reference>
<dbReference type="UniPathway" id="UPA00034">
    <property type="reaction ID" value="UER00018"/>
</dbReference>
<dbReference type="PROSITE" id="PS01298">
    <property type="entry name" value="DAPB"/>
    <property type="match status" value="1"/>
</dbReference>
<comment type="function">
    <text evidence="13">Catalyzes the conversion of 4-hydroxy-tetrahydrodipicolinate (HTPA) to tetrahydrodipicolinate.</text>
</comment>
<evidence type="ECO:0000256" key="11">
    <source>
        <dbReference type="ARBA" id="ARBA00049080"/>
    </source>
</evidence>
<dbReference type="GO" id="GO:0008839">
    <property type="term" value="F:4-hydroxy-tetrahydrodipicolinate reductase"/>
    <property type="evidence" value="ECO:0007669"/>
    <property type="project" value="UniProtKB-UniRule"/>
</dbReference>
<dbReference type="GO" id="GO:0050661">
    <property type="term" value="F:NADP binding"/>
    <property type="evidence" value="ECO:0007669"/>
    <property type="project" value="UniProtKB-UniRule"/>
</dbReference>
<dbReference type="RefSeq" id="WP_048691843.1">
    <property type="nucleotide sequence ID" value="NZ_KQ130488.1"/>
</dbReference>
<name>A0A0J8JLT7_9ALTE</name>
<dbReference type="PANTHER" id="PTHR20836">
    <property type="entry name" value="DIHYDRODIPICOLINATE REDUCTASE"/>
    <property type="match status" value="1"/>
</dbReference>
<dbReference type="InterPro" id="IPR023940">
    <property type="entry name" value="DHDPR_bac"/>
</dbReference>
<dbReference type="NCBIfam" id="TIGR00036">
    <property type="entry name" value="dapB"/>
    <property type="match status" value="1"/>
</dbReference>